<accession>A0A6C0DUD3</accession>
<proteinExistence type="predicted"/>
<evidence type="ECO:0000256" key="1">
    <source>
        <dbReference type="SAM" id="Phobius"/>
    </source>
</evidence>
<keyword evidence="1" id="KW-0812">Transmembrane</keyword>
<evidence type="ECO:0000313" key="2">
    <source>
        <dbReference type="EMBL" id="QHT20437.1"/>
    </source>
</evidence>
<sequence>MLKDLCRAGVEGMSDMSGSTTGRREIYKELIASLLSLIIAVLIVAFVGKWLWNNSVVELFSFARPARSVWQIIALMLFWALVK</sequence>
<feature type="transmembrane region" description="Helical" evidence="1">
    <location>
        <begin position="64"/>
        <end position="82"/>
    </location>
</feature>
<keyword evidence="1" id="KW-0472">Membrane</keyword>
<protein>
    <submittedName>
        <fullName evidence="2">Uncharacterized protein</fullName>
    </submittedName>
</protein>
<feature type="transmembrane region" description="Helical" evidence="1">
    <location>
        <begin position="30"/>
        <end position="52"/>
    </location>
</feature>
<keyword evidence="1" id="KW-1133">Transmembrane helix</keyword>
<organism evidence="2">
    <name type="scientific">viral metagenome</name>
    <dbReference type="NCBI Taxonomy" id="1070528"/>
    <lineage>
        <taxon>unclassified sequences</taxon>
        <taxon>metagenomes</taxon>
        <taxon>organismal metagenomes</taxon>
    </lineage>
</organism>
<dbReference type="EMBL" id="MN739677">
    <property type="protein sequence ID" value="QHT20437.1"/>
    <property type="molecule type" value="Genomic_DNA"/>
</dbReference>
<reference evidence="2" key="1">
    <citation type="journal article" date="2020" name="Nature">
        <title>Giant virus diversity and host interactions through global metagenomics.</title>
        <authorList>
            <person name="Schulz F."/>
            <person name="Roux S."/>
            <person name="Paez-Espino D."/>
            <person name="Jungbluth S."/>
            <person name="Walsh D.A."/>
            <person name="Denef V.J."/>
            <person name="McMahon K.D."/>
            <person name="Konstantinidis K.T."/>
            <person name="Eloe-Fadrosh E.A."/>
            <person name="Kyrpides N.C."/>
            <person name="Woyke T."/>
        </authorList>
    </citation>
    <scope>NUCLEOTIDE SEQUENCE</scope>
    <source>
        <strain evidence="2">GVMAG-M-3300023174-60</strain>
    </source>
</reference>
<name>A0A6C0DUD3_9ZZZZ</name>
<dbReference type="AlphaFoldDB" id="A0A6C0DUD3"/>